<reference evidence="12 13" key="1">
    <citation type="submission" date="2016-03" db="EMBL/GenBank/DDBJ databases">
        <title>Comparative genomics of Rickettsiella.</title>
        <authorList>
            <person name="Chandler C."/>
            <person name="Wang Y."/>
        </authorList>
    </citation>
    <scope>NUCLEOTIDE SEQUENCE [LARGE SCALE GENOMIC DNA]</scope>
    <source>
        <strain evidence="12 13">RCFS May 2013</strain>
    </source>
</reference>
<keyword evidence="3 10" id="KW-0132">Cell division</keyword>
<evidence type="ECO:0000256" key="4">
    <source>
        <dbReference type="ARBA" id="ARBA00022801"/>
    </source>
</evidence>
<keyword evidence="8 10" id="KW-0131">Cell cycle</keyword>
<organism evidence="12 13">
    <name type="scientific">Candidatus Rickettsiella isopodorum</name>
    <dbReference type="NCBI Taxonomy" id="1225476"/>
    <lineage>
        <taxon>Bacteria</taxon>
        <taxon>Pseudomonadati</taxon>
        <taxon>Pseudomonadota</taxon>
        <taxon>Gammaproteobacteria</taxon>
        <taxon>Legionellales</taxon>
        <taxon>Coxiellaceae</taxon>
        <taxon>Rickettsiella</taxon>
    </lineage>
</organism>
<keyword evidence="5 10" id="KW-0133">Cell shape</keyword>
<evidence type="ECO:0000259" key="11">
    <source>
        <dbReference type="Pfam" id="PF00933"/>
    </source>
</evidence>
<protein>
    <recommendedName>
        <fullName evidence="10">Beta-hexosaminidase</fullName>
        <ecNumber evidence="10">3.2.1.52</ecNumber>
    </recommendedName>
    <alternativeName>
        <fullName evidence="10">Beta-N-acetylhexosaminidase</fullName>
    </alternativeName>
    <alternativeName>
        <fullName evidence="10">N-acetyl-beta-glucosaminidase</fullName>
    </alternativeName>
</protein>
<dbReference type="Proteomes" id="UP000183924">
    <property type="component" value="Unassembled WGS sequence"/>
</dbReference>
<evidence type="ECO:0000256" key="10">
    <source>
        <dbReference type="HAMAP-Rule" id="MF_00364"/>
    </source>
</evidence>
<keyword evidence="9 10" id="KW-0961">Cell wall biogenesis/degradation</keyword>
<keyword evidence="2 10" id="KW-0963">Cytoplasm</keyword>
<dbReference type="Pfam" id="PF00933">
    <property type="entry name" value="Glyco_hydro_3"/>
    <property type="match status" value="1"/>
</dbReference>
<dbReference type="InterPro" id="IPR022956">
    <property type="entry name" value="Beta_hexosaminidase_bac"/>
</dbReference>
<gene>
    <name evidence="10" type="primary">nagZ</name>
    <name evidence="12" type="ORF">A1D18_01020</name>
</gene>
<feature type="binding site" evidence="10">
    <location>
        <begin position="166"/>
        <end position="167"/>
    </location>
    <ligand>
        <name>substrate</name>
    </ligand>
</feature>
<feature type="active site" description="Nucleophile" evidence="10">
    <location>
        <position position="249"/>
    </location>
</feature>
<dbReference type="EC" id="3.2.1.52" evidence="10"/>
<dbReference type="InterPro" id="IPR036962">
    <property type="entry name" value="Glyco_hydro_3_N_sf"/>
</dbReference>
<dbReference type="STRING" id="1225476.A1D18_01020"/>
<dbReference type="GO" id="GO:0071555">
    <property type="term" value="P:cell wall organization"/>
    <property type="evidence" value="ECO:0007669"/>
    <property type="project" value="UniProtKB-KW"/>
</dbReference>
<dbReference type="GO" id="GO:0005737">
    <property type="term" value="C:cytoplasm"/>
    <property type="evidence" value="ECO:0007669"/>
    <property type="project" value="UniProtKB-SubCell"/>
</dbReference>
<comment type="pathway">
    <text evidence="10">Cell wall biogenesis; peptidoglycan recycling.</text>
</comment>
<dbReference type="SUPFAM" id="SSF51445">
    <property type="entry name" value="(Trans)glycosidases"/>
    <property type="match status" value="1"/>
</dbReference>
<dbReference type="RefSeq" id="WP_071661965.1">
    <property type="nucleotide sequence ID" value="NZ_LUKY01000028.1"/>
</dbReference>
<evidence type="ECO:0000256" key="9">
    <source>
        <dbReference type="ARBA" id="ARBA00023316"/>
    </source>
</evidence>
<evidence type="ECO:0000256" key="7">
    <source>
        <dbReference type="ARBA" id="ARBA00023295"/>
    </source>
</evidence>
<evidence type="ECO:0000256" key="6">
    <source>
        <dbReference type="ARBA" id="ARBA00022984"/>
    </source>
</evidence>
<keyword evidence="13" id="KW-1185">Reference proteome</keyword>
<accession>A0A1J8NKN2</accession>
<evidence type="ECO:0000313" key="13">
    <source>
        <dbReference type="Proteomes" id="UP000183924"/>
    </source>
</evidence>
<comment type="similarity">
    <text evidence="10">Belongs to the glycosyl hydrolase 3 family. NagZ subfamily.</text>
</comment>
<proteinExistence type="inferred from homology"/>
<dbReference type="PANTHER" id="PTHR30480:SF13">
    <property type="entry name" value="BETA-HEXOSAMINIDASE"/>
    <property type="match status" value="1"/>
</dbReference>
<sequence>MGPIILDLTGLELTSEEREIIKHPQVGGIIFFQRNFESISQLQHLISQIHLHSKQRLLLTVDQEGGRVQRFQEEFTRLPALGLIGARYDQKPEEAIQLAETHAWLLASELLAVGIDLSFAPVLDLNNNLNQVIGLRALHSDPTIVTKLGRAVITGMHRAGMCSVGKHFPGHGSVSADTHTHFTVDDRDYQTIEAQDLIPFAQLSPYLDGIMASHIVYNQVDPLPCGFSPYWLQSILRKQLNFTGAIFTDDLSMKAVQHMGTISERIRLALQAGCDALLVCNCRKDAILALENLAHSPELIKLYNSQHLQKLFPRRTLTLPALQQTDAWRSAVNLLKPLFEH</sequence>
<dbReference type="GO" id="GO:0009254">
    <property type="term" value="P:peptidoglycan turnover"/>
    <property type="evidence" value="ECO:0007669"/>
    <property type="project" value="UniProtKB-UniRule"/>
</dbReference>
<dbReference type="AlphaFoldDB" id="A0A1J8NKN2"/>
<feature type="site" description="Important for catalytic activity" evidence="10">
    <location>
        <position position="177"/>
    </location>
</feature>
<evidence type="ECO:0000256" key="8">
    <source>
        <dbReference type="ARBA" id="ARBA00023306"/>
    </source>
</evidence>
<evidence type="ECO:0000256" key="5">
    <source>
        <dbReference type="ARBA" id="ARBA00022960"/>
    </source>
</evidence>
<dbReference type="HAMAP" id="MF_00364">
    <property type="entry name" value="NagZ"/>
    <property type="match status" value="1"/>
</dbReference>
<evidence type="ECO:0000256" key="1">
    <source>
        <dbReference type="ARBA" id="ARBA00001231"/>
    </source>
</evidence>
<feature type="domain" description="Glycoside hydrolase family 3 N-terminal" evidence="11">
    <location>
        <begin position="12"/>
        <end position="296"/>
    </location>
</feature>
<dbReference type="InterPro" id="IPR017853">
    <property type="entry name" value="GH"/>
</dbReference>
<keyword evidence="4 10" id="KW-0378">Hydrolase</keyword>
<dbReference type="PANTHER" id="PTHR30480">
    <property type="entry name" value="BETA-HEXOSAMINIDASE-RELATED"/>
    <property type="match status" value="1"/>
</dbReference>
<dbReference type="GO" id="GO:0008360">
    <property type="term" value="P:regulation of cell shape"/>
    <property type="evidence" value="ECO:0007669"/>
    <property type="project" value="UniProtKB-KW"/>
</dbReference>
<name>A0A1J8NKN2_9COXI</name>
<comment type="subcellular location">
    <subcellularLocation>
        <location evidence="10">Cytoplasm</location>
    </subcellularLocation>
</comment>
<dbReference type="GO" id="GO:0009252">
    <property type="term" value="P:peptidoglycan biosynthetic process"/>
    <property type="evidence" value="ECO:0007669"/>
    <property type="project" value="UniProtKB-KW"/>
</dbReference>
<dbReference type="GO" id="GO:0051301">
    <property type="term" value="P:cell division"/>
    <property type="evidence" value="ECO:0007669"/>
    <property type="project" value="UniProtKB-KW"/>
</dbReference>
<dbReference type="Gene3D" id="3.20.20.300">
    <property type="entry name" value="Glycoside hydrolase, family 3, N-terminal domain"/>
    <property type="match status" value="1"/>
</dbReference>
<dbReference type="EMBL" id="LUKY01000028">
    <property type="protein sequence ID" value="OIZ95985.1"/>
    <property type="molecule type" value="Genomic_DNA"/>
</dbReference>
<dbReference type="UniPathway" id="UPA00544"/>
<evidence type="ECO:0000256" key="3">
    <source>
        <dbReference type="ARBA" id="ARBA00022618"/>
    </source>
</evidence>
<dbReference type="GO" id="GO:0005975">
    <property type="term" value="P:carbohydrate metabolic process"/>
    <property type="evidence" value="ECO:0007669"/>
    <property type="project" value="InterPro"/>
</dbReference>
<comment type="caution">
    <text evidence="12">The sequence shown here is derived from an EMBL/GenBank/DDBJ whole genome shotgun (WGS) entry which is preliminary data.</text>
</comment>
<feature type="binding site" evidence="10">
    <location>
        <position position="70"/>
    </location>
    <ligand>
        <name>substrate</name>
    </ligand>
</feature>
<dbReference type="InterPro" id="IPR001764">
    <property type="entry name" value="Glyco_hydro_3_N"/>
</dbReference>
<comment type="function">
    <text evidence="10">Plays a role in peptidoglycan recycling by cleaving the terminal beta-1,4-linked N-acetylglucosamine (GlcNAc) from peptide-linked peptidoglycan fragments, giving rise to free GlcNAc, anhydro-N-acetylmuramic acid and anhydro-N-acetylmuramic acid-linked peptides.</text>
</comment>
<keyword evidence="7 10" id="KW-0326">Glycosidase</keyword>
<keyword evidence="6 10" id="KW-0573">Peptidoglycan synthesis</keyword>
<dbReference type="GO" id="GO:0004563">
    <property type="term" value="F:beta-N-acetylhexosaminidase activity"/>
    <property type="evidence" value="ECO:0007669"/>
    <property type="project" value="UniProtKB-UniRule"/>
</dbReference>
<feature type="binding site" evidence="10">
    <location>
        <position position="62"/>
    </location>
    <ligand>
        <name>substrate</name>
    </ligand>
</feature>
<feature type="active site" description="Proton donor/acceptor" evidence="10">
    <location>
        <position position="179"/>
    </location>
</feature>
<dbReference type="NCBIfam" id="NF003740">
    <property type="entry name" value="PRK05337.1"/>
    <property type="match status" value="1"/>
</dbReference>
<dbReference type="InterPro" id="IPR050226">
    <property type="entry name" value="NagZ_Beta-hexosaminidase"/>
</dbReference>
<feature type="binding site" evidence="10">
    <location>
        <position position="136"/>
    </location>
    <ligand>
        <name>substrate</name>
    </ligand>
</feature>
<evidence type="ECO:0000256" key="2">
    <source>
        <dbReference type="ARBA" id="ARBA00022490"/>
    </source>
</evidence>
<evidence type="ECO:0000313" key="12">
    <source>
        <dbReference type="EMBL" id="OIZ95985.1"/>
    </source>
</evidence>
<comment type="catalytic activity">
    <reaction evidence="1 10">
        <text>Hydrolysis of terminal non-reducing N-acetyl-D-hexosamine residues in N-acetyl-beta-D-hexosaminides.</text>
        <dbReference type="EC" id="3.2.1.52"/>
    </reaction>
</comment>